<organism evidence="1 2">
    <name type="scientific">Mytilus galloprovincialis</name>
    <name type="common">Mediterranean mussel</name>
    <dbReference type="NCBI Taxonomy" id="29158"/>
    <lineage>
        <taxon>Eukaryota</taxon>
        <taxon>Metazoa</taxon>
        <taxon>Spiralia</taxon>
        <taxon>Lophotrochozoa</taxon>
        <taxon>Mollusca</taxon>
        <taxon>Bivalvia</taxon>
        <taxon>Autobranchia</taxon>
        <taxon>Pteriomorphia</taxon>
        <taxon>Mytilida</taxon>
        <taxon>Mytiloidea</taxon>
        <taxon>Mytilidae</taxon>
        <taxon>Mytilinae</taxon>
        <taxon>Mytilus</taxon>
    </lineage>
</organism>
<dbReference type="EMBL" id="UYJE01003508">
    <property type="protein sequence ID" value="VDI19894.1"/>
    <property type="molecule type" value="Genomic_DNA"/>
</dbReference>
<dbReference type="Gene3D" id="2.100.10.20">
    <property type="entry name" value="Vitelline membrane outer layer protein I (VOMI)"/>
    <property type="match status" value="2"/>
</dbReference>
<keyword evidence="2" id="KW-1185">Reference proteome</keyword>
<dbReference type="SUPFAM" id="SSF51092">
    <property type="entry name" value="Vitelline membrane outer protein-I (VMO-I)"/>
    <property type="match status" value="1"/>
</dbReference>
<dbReference type="GO" id="GO:0005615">
    <property type="term" value="C:extracellular space"/>
    <property type="evidence" value="ECO:0007669"/>
    <property type="project" value="TreeGrafter"/>
</dbReference>
<dbReference type="OrthoDB" id="10364175at2759"/>
<evidence type="ECO:0000313" key="2">
    <source>
        <dbReference type="Proteomes" id="UP000596742"/>
    </source>
</evidence>
<name>A0A8B6DK66_MYTGA</name>
<dbReference type="AlphaFoldDB" id="A0A8B6DK66"/>
<proteinExistence type="predicted"/>
<sequence>MSESQCAALFVTFSDRCCEIIYIDSSKECKFDSSGCCHTDFDNLSGSSILRTSRKFADYNKILSVTNEGGFGDWANEEFCTKGHYAIGYRMKITCRVQYQSQKSKDDTCRKDRTECHGNDIYGSRGGERCGDTINKDCTGTNYIRFKCRYFKDEYFDFELSVSPGIGTSGSYGKRSDACSANSAICGVKTTIVAIQGEYFDDTALNDVQFFCCE</sequence>
<protein>
    <submittedName>
        <fullName evidence="1">Uncharacterized protein</fullName>
    </submittedName>
</protein>
<dbReference type="Pfam" id="PF03762">
    <property type="entry name" value="VOMI"/>
    <property type="match status" value="1"/>
</dbReference>
<dbReference type="InterPro" id="IPR036706">
    <property type="entry name" value="VOMI_sf"/>
</dbReference>
<evidence type="ECO:0000313" key="1">
    <source>
        <dbReference type="EMBL" id="VDI19894.1"/>
    </source>
</evidence>
<gene>
    <name evidence="1" type="ORF">MGAL_10B003463</name>
</gene>
<dbReference type="PANTHER" id="PTHR18841:SF0">
    <property type="entry name" value="VITELLINE MEMBRANE OUTER LAYER 1 HOMOLOG A-RELATED"/>
    <property type="match status" value="1"/>
</dbReference>
<comment type="caution">
    <text evidence="1">The sequence shown here is derived from an EMBL/GenBank/DDBJ whole genome shotgun (WGS) entry which is preliminary data.</text>
</comment>
<dbReference type="PANTHER" id="PTHR18841">
    <property type="entry name" value="VITELLINE MEMBRANE OUTER LAYER PROTEIN I-RELATED"/>
    <property type="match status" value="1"/>
</dbReference>
<dbReference type="InterPro" id="IPR005515">
    <property type="entry name" value="VOMI"/>
</dbReference>
<accession>A0A8B6DK66</accession>
<reference evidence="1" key="1">
    <citation type="submission" date="2018-11" db="EMBL/GenBank/DDBJ databases">
        <authorList>
            <person name="Alioto T."/>
            <person name="Alioto T."/>
        </authorList>
    </citation>
    <scope>NUCLEOTIDE SEQUENCE</scope>
</reference>
<dbReference type="Proteomes" id="UP000596742">
    <property type="component" value="Unassembled WGS sequence"/>
</dbReference>